<protein>
    <recommendedName>
        <fullName evidence="2">DUF932 domain-containing protein</fullName>
    </recommendedName>
</protein>
<dbReference type="EMBL" id="LAZR01008807">
    <property type="protein sequence ID" value="KKM76456.1"/>
    <property type="molecule type" value="Genomic_DNA"/>
</dbReference>
<name>A0A0F9KNT5_9ZZZZ</name>
<comment type="caution">
    <text evidence="1">The sequence shown here is derived from an EMBL/GenBank/DDBJ whole genome shotgun (WGS) entry which is preliminary data.</text>
</comment>
<proteinExistence type="predicted"/>
<organism evidence="1">
    <name type="scientific">marine sediment metagenome</name>
    <dbReference type="NCBI Taxonomy" id="412755"/>
    <lineage>
        <taxon>unclassified sequences</taxon>
        <taxon>metagenomes</taxon>
        <taxon>ecological metagenomes</taxon>
    </lineage>
</organism>
<dbReference type="AlphaFoldDB" id="A0A0F9KNT5"/>
<gene>
    <name evidence="1" type="ORF">LCGC14_1379970</name>
</gene>
<accession>A0A0F9KNT5</accession>
<evidence type="ECO:0000313" key="1">
    <source>
        <dbReference type="EMBL" id="KKM76456.1"/>
    </source>
</evidence>
<reference evidence="1" key="1">
    <citation type="journal article" date="2015" name="Nature">
        <title>Complex archaea that bridge the gap between prokaryotes and eukaryotes.</title>
        <authorList>
            <person name="Spang A."/>
            <person name="Saw J.H."/>
            <person name="Jorgensen S.L."/>
            <person name="Zaremba-Niedzwiedzka K."/>
            <person name="Martijn J."/>
            <person name="Lind A.E."/>
            <person name="van Eijk R."/>
            <person name="Schleper C."/>
            <person name="Guy L."/>
            <person name="Ettema T.J."/>
        </authorList>
    </citation>
    <scope>NUCLEOTIDE SEQUENCE</scope>
</reference>
<sequence>MDNFKTMDELVAMAEAWQSSLHDTRGVSIRTMNYEGDTNMLNFKNGSSQEGDLFGKVDGIGESGVLLDQALYQLGQTVGAPSIKWLRDDVKCPNELKELLLNWKFANWEESEHLLRQRIIGDSNAIRAVLSSQYSVYDNFEFVKAIEDAVNENELPVHVWRPEVGDAMRAYIIVKRIDFDVHSGHGRTGENPDATPPMGDGGGNGGLKAAIYIKNSEVGGGKVRITGGLYRSWCSNGMIVGWNTKEEVAVQHRFKSKDHMHVLVNEGIAMAMLMSQNAAVRFLNKRAILLKKTNLSSIVDRWADKYGFMIETRETWNHAVQMQSNISEAVSASEVINQLTAQRSDNADEQELIERCAGDMVMAEVRQEDRVTEIA</sequence>
<evidence type="ECO:0008006" key="2">
    <source>
        <dbReference type="Google" id="ProtNLM"/>
    </source>
</evidence>